<organism evidence="1 2">
    <name type="scientific">Zophobas morio</name>
    <dbReference type="NCBI Taxonomy" id="2755281"/>
    <lineage>
        <taxon>Eukaryota</taxon>
        <taxon>Metazoa</taxon>
        <taxon>Ecdysozoa</taxon>
        <taxon>Arthropoda</taxon>
        <taxon>Hexapoda</taxon>
        <taxon>Insecta</taxon>
        <taxon>Pterygota</taxon>
        <taxon>Neoptera</taxon>
        <taxon>Endopterygota</taxon>
        <taxon>Coleoptera</taxon>
        <taxon>Polyphaga</taxon>
        <taxon>Cucujiformia</taxon>
        <taxon>Tenebrionidae</taxon>
        <taxon>Zophobas</taxon>
    </lineage>
</organism>
<protein>
    <submittedName>
        <fullName evidence="1">Uncharacterized protein</fullName>
    </submittedName>
</protein>
<evidence type="ECO:0000313" key="1">
    <source>
        <dbReference type="EMBL" id="KAJ3666892.1"/>
    </source>
</evidence>
<proteinExistence type="predicted"/>
<gene>
    <name evidence="1" type="ORF">Zmor_002317</name>
</gene>
<sequence>MVILFYRHAYATQHPSMTKKRATRKQAVTVVNSLLEISAIGPSRERHVIPTVPDFFRPASFLQMARLPARQGTAHSASATCFSII</sequence>
<dbReference type="AlphaFoldDB" id="A0AA38MTG8"/>
<reference evidence="1" key="1">
    <citation type="journal article" date="2023" name="G3 (Bethesda)">
        <title>Whole genome assemblies of Zophobas morio and Tenebrio molitor.</title>
        <authorList>
            <person name="Kaur S."/>
            <person name="Stinson S.A."/>
            <person name="diCenzo G.C."/>
        </authorList>
    </citation>
    <scope>NUCLEOTIDE SEQUENCE</scope>
    <source>
        <strain evidence="1">QUZm001</strain>
    </source>
</reference>
<dbReference type="EMBL" id="JALNTZ010000001">
    <property type="protein sequence ID" value="KAJ3666892.1"/>
    <property type="molecule type" value="Genomic_DNA"/>
</dbReference>
<evidence type="ECO:0000313" key="2">
    <source>
        <dbReference type="Proteomes" id="UP001168821"/>
    </source>
</evidence>
<keyword evidence="2" id="KW-1185">Reference proteome</keyword>
<accession>A0AA38MTG8</accession>
<dbReference type="Proteomes" id="UP001168821">
    <property type="component" value="Unassembled WGS sequence"/>
</dbReference>
<name>A0AA38MTG8_9CUCU</name>
<comment type="caution">
    <text evidence="1">The sequence shown here is derived from an EMBL/GenBank/DDBJ whole genome shotgun (WGS) entry which is preliminary data.</text>
</comment>